<dbReference type="WBParaSite" id="EEL_0000951601-mRNA-1">
    <property type="protein sequence ID" value="EEL_0000951601-mRNA-1"/>
    <property type="gene ID" value="EEL_0000951601"/>
</dbReference>
<organism evidence="1 2">
    <name type="scientific">Elaeophora elaphi</name>
    <dbReference type="NCBI Taxonomy" id="1147741"/>
    <lineage>
        <taxon>Eukaryota</taxon>
        <taxon>Metazoa</taxon>
        <taxon>Ecdysozoa</taxon>
        <taxon>Nematoda</taxon>
        <taxon>Chromadorea</taxon>
        <taxon>Rhabditida</taxon>
        <taxon>Spirurina</taxon>
        <taxon>Spiruromorpha</taxon>
        <taxon>Filarioidea</taxon>
        <taxon>Onchocercidae</taxon>
        <taxon>Elaeophora</taxon>
    </lineage>
</organism>
<name>A0A0R3S410_9BILA</name>
<sequence length="213" mass="24989">MAESLEGSRDMDCDKKMDSLGYSREQFDKFIHDYRELAEPSSYNSHESNTSIDAALKKDFINVERKLTKIFYAVRKLPKTEALNGLCLRVESMLDIFKMLKIVKEDNEEFSLDNVPLPDYDAADMELLLGKEFSSTKVIRKNGLSKFKNKLREQIIENIRIAKILLEECDETVSLHQEKGDCIVWSFIESKNQKSEIKWMVDHWPERQLRERI</sequence>
<dbReference type="AlphaFoldDB" id="A0A0R3S410"/>
<evidence type="ECO:0000313" key="1">
    <source>
        <dbReference type="Proteomes" id="UP000050640"/>
    </source>
</evidence>
<dbReference type="Proteomes" id="UP000050640">
    <property type="component" value="Unplaced"/>
</dbReference>
<evidence type="ECO:0000313" key="2">
    <source>
        <dbReference type="WBParaSite" id="EEL_0000951601-mRNA-1"/>
    </source>
</evidence>
<accession>A0A0R3S410</accession>
<reference evidence="2" key="1">
    <citation type="submission" date="2017-02" db="UniProtKB">
        <authorList>
            <consortium name="WormBaseParasite"/>
        </authorList>
    </citation>
    <scope>IDENTIFICATION</scope>
</reference>
<proteinExistence type="predicted"/>
<protein>
    <submittedName>
        <fullName evidence="2">Protein MIS12 homolog</fullName>
    </submittedName>
</protein>
<keyword evidence="1" id="KW-1185">Reference proteome</keyword>